<evidence type="ECO:0000256" key="3">
    <source>
        <dbReference type="RuleBase" id="RU003512"/>
    </source>
</evidence>
<dbReference type="GO" id="GO:0030001">
    <property type="term" value="P:metal ion transport"/>
    <property type="evidence" value="ECO:0007669"/>
    <property type="project" value="InterPro"/>
</dbReference>
<dbReference type="Gene3D" id="3.40.50.1980">
    <property type="entry name" value="Nitrogenase molybdenum iron protein domain"/>
    <property type="match status" value="2"/>
</dbReference>
<dbReference type="STRING" id="1817863.A2Y62_15730"/>
<dbReference type="InterPro" id="IPR006128">
    <property type="entry name" value="Lipoprotein_PsaA-like"/>
</dbReference>
<dbReference type="Proteomes" id="UP000178943">
    <property type="component" value="Unassembled WGS sequence"/>
</dbReference>
<dbReference type="GO" id="GO:0007155">
    <property type="term" value="P:cell adhesion"/>
    <property type="evidence" value="ECO:0007669"/>
    <property type="project" value="InterPro"/>
</dbReference>
<accession>A0A1F5VVU8</accession>
<dbReference type="InterPro" id="IPR050492">
    <property type="entry name" value="Bact_metal-bind_prot9"/>
</dbReference>
<keyword evidence="1 3" id="KW-0813">Transport</keyword>
<comment type="caution">
    <text evidence="4">The sequence shown here is derived from an EMBL/GenBank/DDBJ whole genome shotgun (WGS) entry which is preliminary data.</text>
</comment>
<dbReference type="PRINTS" id="PR00690">
    <property type="entry name" value="ADHESNFAMILY"/>
</dbReference>
<protein>
    <submittedName>
        <fullName evidence="4">Adhesin</fullName>
    </submittedName>
</protein>
<reference evidence="4 5" key="1">
    <citation type="journal article" date="2016" name="Nat. Commun.">
        <title>Thousands of microbial genomes shed light on interconnected biogeochemical processes in an aquifer system.</title>
        <authorList>
            <person name="Anantharaman K."/>
            <person name="Brown C.T."/>
            <person name="Hug L.A."/>
            <person name="Sharon I."/>
            <person name="Castelle C.J."/>
            <person name="Probst A.J."/>
            <person name="Thomas B.C."/>
            <person name="Singh A."/>
            <person name="Wilkins M.J."/>
            <person name="Karaoz U."/>
            <person name="Brodie E.L."/>
            <person name="Williams K.H."/>
            <person name="Hubbard S.S."/>
            <person name="Banfield J.F."/>
        </authorList>
    </citation>
    <scope>NUCLEOTIDE SEQUENCE [LARGE SCALE GENOMIC DNA]</scope>
</reference>
<organism evidence="4 5">
    <name type="scientific">Candidatus Fischerbacteria bacterium RBG_13_37_8</name>
    <dbReference type="NCBI Taxonomy" id="1817863"/>
    <lineage>
        <taxon>Bacteria</taxon>
        <taxon>Candidatus Fischeribacteriota</taxon>
    </lineage>
</organism>
<name>A0A1F5VVU8_9BACT</name>
<evidence type="ECO:0000313" key="4">
    <source>
        <dbReference type="EMBL" id="OGF67544.1"/>
    </source>
</evidence>
<dbReference type="PANTHER" id="PTHR42953:SF2">
    <property type="entry name" value="ADHESION PROTEIN"/>
    <property type="match status" value="1"/>
</dbReference>
<dbReference type="PANTHER" id="PTHR42953">
    <property type="entry name" value="HIGH-AFFINITY ZINC UPTAKE SYSTEM PROTEIN ZNUA-RELATED"/>
    <property type="match status" value="1"/>
</dbReference>
<evidence type="ECO:0000256" key="1">
    <source>
        <dbReference type="ARBA" id="ARBA00022448"/>
    </source>
</evidence>
<dbReference type="Pfam" id="PF01297">
    <property type="entry name" value="ZnuA"/>
    <property type="match status" value="1"/>
</dbReference>
<proteinExistence type="inferred from homology"/>
<evidence type="ECO:0000313" key="5">
    <source>
        <dbReference type="Proteomes" id="UP000178943"/>
    </source>
</evidence>
<dbReference type="SUPFAM" id="SSF53807">
    <property type="entry name" value="Helical backbone' metal receptor"/>
    <property type="match status" value="1"/>
</dbReference>
<dbReference type="GO" id="GO:0046872">
    <property type="term" value="F:metal ion binding"/>
    <property type="evidence" value="ECO:0007669"/>
    <property type="project" value="InterPro"/>
</dbReference>
<keyword evidence="2" id="KW-0732">Signal</keyword>
<gene>
    <name evidence="4" type="ORF">A2Y62_15730</name>
</gene>
<sequence length="298" mass="34080">MKTLCFLIILALVALNIFAGDTLSIVVTYPYIESIAKEIGKEKVDVFCLSRGNEDPHFVVPRPSFIGRLRKADIFIINGASLEIGFVPPLLRQANNRKVNPGNPGFLDLSQFVSIINKPEKVSRAEGDIHPEGNPHFLLDYYNIEPIAAAIHDIMIKNKPEQKEYFNQNYNQFIAQLHEKIKDWDSKITVLSNIKIIQYHRLFDYFFKRAQITIFAEIEPKPGIPPTARHSEEIVTSAKNDSVHSVVIDVYHDKRAAEEIAKRINTKFLILPHDVRAQDDSKDIFTLFDTIIRRLSND</sequence>
<dbReference type="InterPro" id="IPR006127">
    <property type="entry name" value="ZnuA-like"/>
</dbReference>
<evidence type="ECO:0000256" key="2">
    <source>
        <dbReference type="ARBA" id="ARBA00022729"/>
    </source>
</evidence>
<dbReference type="InterPro" id="IPR006129">
    <property type="entry name" value="AdhesinB"/>
</dbReference>
<comment type="similarity">
    <text evidence="3">Belongs to the bacterial solute-binding protein 9 family.</text>
</comment>
<dbReference type="PRINTS" id="PR00691">
    <property type="entry name" value="ADHESINB"/>
</dbReference>
<dbReference type="EMBL" id="MFGW01000045">
    <property type="protein sequence ID" value="OGF67544.1"/>
    <property type="molecule type" value="Genomic_DNA"/>
</dbReference>
<dbReference type="AlphaFoldDB" id="A0A1F5VVU8"/>